<name>A0AAD2EMA5_9RALS</name>
<gene>
    <name evidence="1" type="ORF">LMG18091_00840</name>
</gene>
<dbReference type="AlphaFoldDB" id="A0AAD2EMA5"/>
<protein>
    <submittedName>
        <fullName evidence="1">Uncharacterized protein</fullName>
    </submittedName>
</protein>
<keyword evidence="2" id="KW-1185">Reference proteome</keyword>
<accession>A0AAD2EMA5</accession>
<sequence>MRRFRARGTPAHTEWTSGTRQPHTDFIKIGMPCLYLIAPIAMRHGIGMVIFTPHRAQ</sequence>
<organism evidence="1 2">
    <name type="scientific">Ralstonia wenshanensis</name>
    <dbReference type="NCBI Taxonomy" id="2842456"/>
    <lineage>
        <taxon>Bacteria</taxon>
        <taxon>Pseudomonadati</taxon>
        <taxon>Pseudomonadota</taxon>
        <taxon>Betaproteobacteria</taxon>
        <taxon>Burkholderiales</taxon>
        <taxon>Burkholderiaceae</taxon>
        <taxon>Ralstonia</taxon>
    </lineage>
</organism>
<dbReference type="EMBL" id="CATWAF010000001">
    <property type="protein sequence ID" value="CAJ0687895.1"/>
    <property type="molecule type" value="Genomic_DNA"/>
</dbReference>
<evidence type="ECO:0000313" key="2">
    <source>
        <dbReference type="Proteomes" id="UP001189915"/>
    </source>
</evidence>
<dbReference type="Proteomes" id="UP001189915">
    <property type="component" value="Unassembled WGS sequence"/>
</dbReference>
<reference evidence="1 2" key="1">
    <citation type="submission" date="2023-07" db="EMBL/GenBank/DDBJ databases">
        <authorList>
            <person name="Peeters C."/>
        </authorList>
    </citation>
    <scope>NUCLEOTIDE SEQUENCE [LARGE SCALE GENOMIC DNA]</scope>
    <source>
        <strain evidence="1 2">LMG 18091</strain>
    </source>
</reference>
<proteinExistence type="predicted"/>
<evidence type="ECO:0000313" key="1">
    <source>
        <dbReference type="EMBL" id="CAJ0687895.1"/>
    </source>
</evidence>
<comment type="caution">
    <text evidence="1">The sequence shown here is derived from an EMBL/GenBank/DDBJ whole genome shotgun (WGS) entry which is preliminary data.</text>
</comment>